<sequence length="80" mass="8743">MLTTTIVSEACTFVGIANYGKSIGLDEKIKVDVIVISSVVVDPKTSALLDKGECISQKGLCSRFDYASLIFQGKEKKERR</sequence>
<dbReference type="STRING" id="3659.A0A0A0K8Q5"/>
<keyword evidence="2" id="KW-1185">Reference proteome</keyword>
<reference evidence="1 2" key="1">
    <citation type="journal article" date="2009" name="Nat. Genet.">
        <title>The genome of the cucumber, Cucumis sativus L.</title>
        <authorList>
            <person name="Huang S."/>
            <person name="Li R."/>
            <person name="Zhang Z."/>
            <person name="Li L."/>
            <person name="Gu X."/>
            <person name="Fan W."/>
            <person name="Lucas W.J."/>
            <person name="Wang X."/>
            <person name="Xie B."/>
            <person name="Ni P."/>
            <person name="Ren Y."/>
            <person name="Zhu H."/>
            <person name="Li J."/>
            <person name="Lin K."/>
            <person name="Jin W."/>
            <person name="Fei Z."/>
            <person name="Li G."/>
            <person name="Staub J."/>
            <person name="Kilian A."/>
            <person name="van der Vossen E.A."/>
            <person name="Wu Y."/>
            <person name="Guo J."/>
            <person name="He J."/>
            <person name="Jia Z."/>
            <person name="Ren Y."/>
            <person name="Tian G."/>
            <person name="Lu Y."/>
            <person name="Ruan J."/>
            <person name="Qian W."/>
            <person name="Wang M."/>
            <person name="Huang Q."/>
            <person name="Li B."/>
            <person name="Xuan Z."/>
            <person name="Cao J."/>
            <person name="Asan"/>
            <person name="Wu Z."/>
            <person name="Zhang J."/>
            <person name="Cai Q."/>
            <person name="Bai Y."/>
            <person name="Zhao B."/>
            <person name="Han Y."/>
            <person name="Li Y."/>
            <person name="Li X."/>
            <person name="Wang S."/>
            <person name="Shi Q."/>
            <person name="Liu S."/>
            <person name="Cho W.K."/>
            <person name="Kim J.Y."/>
            <person name="Xu Y."/>
            <person name="Heller-Uszynska K."/>
            <person name="Miao H."/>
            <person name="Cheng Z."/>
            <person name="Zhang S."/>
            <person name="Wu J."/>
            <person name="Yang Y."/>
            <person name="Kang H."/>
            <person name="Li M."/>
            <person name="Liang H."/>
            <person name="Ren X."/>
            <person name="Shi Z."/>
            <person name="Wen M."/>
            <person name="Jian M."/>
            <person name="Yang H."/>
            <person name="Zhang G."/>
            <person name="Yang Z."/>
            <person name="Chen R."/>
            <person name="Liu S."/>
            <person name="Li J."/>
            <person name="Ma L."/>
            <person name="Liu H."/>
            <person name="Zhou Y."/>
            <person name="Zhao J."/>
            <person name="Fang X."/>
            <person name="Li G."/>
            <person name="Fang L."/>
            <person name="Li Y."/>
            <person name="Liu D."/>
            <person name="Zheng H."/>
            <person name="Zhang Y."/>
            <person name="Qin N."/>
            <person name="Li Z."/>
            <person name="Yang G."/>
            <person name="Yang S."/>
            <person name="Bolund L."/>
            <person name="Kristiansen K."/>
            <person name="Zheng H."/>
            <person name="Li S."/>
            <person name="Zhang X."/>
            <person name="Yang H."/>
            <person name="Wang J."/>
            <person name="Sun R."/>
            <person name="Zhang B."/>
            <person name="Jiang S."/>
            <person name="Wang J."/>
            <person name="Du Y."/>
            <person name="Li S."/>
        </authorList>
    </citation>
    <scope>NUCLEOTIDE SEQUENCE [LARGE SCALE GENOMIC DNA]</scope>
    <source>
        <strain evidence="2">cv. 9930</strain>
    </source>
</reference>
<name>A0A0A0K8Q5_CUCSA</name>
<dbReference type="InterPro" id="IPR002698">
    <property type="entry name" value="FTHF_cligase"/>
</dbReference>
<evidence type="ECO:0000313" key="1">
    <source>
        <dbReference type="EMBL" id="KGN46125.1"/>
    </source>
</evidence>
<gene>
    <name evidence="1" type="ORF">Csa_6G055950</name>
</gene>
<dbReference type="PANTHER" id="PTHR13017:SF0">
    <property type="entry name" value="METHENYLTETRAHYDROFOLATE SYNTHASE DOMAIN-CONTAINING PROTEIN"/>
    <property type="match status" value="1"/>
</dbReference>
<protein>
    <submittedName>
        <fullName evidence="1">Uncharacterized protein</fullName>
    </submittedName>
</protein>
<accession>A0A0A0K8Q5</accession>
<dbReference type="Gramene" id="KGN46125">
    <property type="protein sequence ID" value="KGN46125"/>
    <property type="gene ID" value="Csa_6G055950"/>
</dbReference>
<reference evidence="1 2" key="3">
    <citation type="journal article" date="2010" name="BMC Genomics">
        <title>Transcriptome sequencing and comparative analysis of cucumber flowers with different sex types.</title>
        <authorList>
            <person name="Guo S."/>
            <person name="Zheng Y."/>
            <person name="Joung J.G."/>
            <person name="Liu S."/>
            <person name="Zhang Z."/>
            <person name="Crasta O.R."/>
            <person name="Sobral B.W."/>
            <person name="Xu Y."/>
            <person name="Huang S."/>
            <person name="Fei Z."/>
        </authorList>
    </citation>
    <scope>NUCLEOTIDE SEQUENCE [LARGE SCALE GENOMIC DNA]</scope>
    <source>
        <strain evidence="2">cv. 9930</strain>
    </source>
</reference>
<dbReference type="Proteomes" id="UP000029981">
    <property type="component" value="Chromosome 6"/>
</dbReference>
<proteinExistence type="predicted"/>
<evidence type="ECO:0000313" key="2">
    <source>
        <dbReference type="Proteomes" id="UP000029981"/>
    </source>
</evidence>
<reference evidence="1 2" key="4">
    <citation type="journal article" date="2011" name="BMC Genomics">
        <title>RNA-Seq improves annotation of protein-coding genes in the cucumber genome.</title>
        <authorList>
            <person name="Li Z."/>
            <person name="Zhang Z."/>
            <person name="Yan P."/>
            <person name="Huang S."/>
            <person name="Fei Z."/>
            <person name="Lin K."/>
        </authorList>
    </citation>
    <scope>NUCLEOTIDE SEQUENCE [LARGE SCALE GENOMIC DNA]</scope>
    <source>
        <strain evidence="2">cv. 9930</strain>
    </source>
</reference>
<dbReference type="AlphaFoldDB" id="A0A0A0K8Q5"/>
<reference evidence="1 2" key="2">
    <citation type="journal article" date="2009" name="PLoS ONE">
        <title>An integrated genetic and cytogenetic map of the cucumber genome.</title>
        <authorList>
            <person name="Ren Y."/>
            <person name="Zhang Z."/>
            <person name="Liu J."/>
            <person name="Staub J.E."/>
            <person name="Han Y."/>
            <person name="Cheng Z."/>
            <person name="Li X."/>
            <person name="Lu J."/>
            <person name="Miao H."/>
            <person name="Kang H."/>
            <person name="Xie B."/>
            <person name="Gu X."/>
            <person name="Wang X."/>
            <person name="Du Y."/>
            <person name="Jin W."/>
            <person name="Huang S."/>
        </authorList>
    </citation>
    <scope>NUCLEOTIDE SEQUENCE [LARGE SCALE GENOMIC DNA]</scope>
    <source>
        <strain evidence="2">cv. 9930</strain>
    </source>
</reference>
<dbReference type="PANTHER" id="PTHR13017">
    <property type="entry name" value="5-FORMYLTETRAHYDROFOLATE CYCLO-LIGASE-RELATED"/>
    <property type="match status" value="1"/>
</dbReference>
<organism evidence="1 2">
    <name type="scientific">Cucumis sativus</name>
    <name type="common">Cucumber</name>
    <dbReference type="NCBI Taxonomy" id="3659"/>
    <lineage>
        <taxon>Eukaryota</taxon>
        <taxon>Viridiplantae</taxon>
        <taxon>Streptophyta</taxon>
        <taxon>Embryophyta</taxon>
        <taxon>Tracheophyta</taxon>
        <taxon>Spermatophyta</taxon>
        <taxon>Magnoliopsida</taxon>
        <taxon>eudicotyledons</taxon>
        <taxon>Gunneridae</taxon>
        <taxon>Pentapetalae</taxon>
        <taxon>rosids</taxon>
        <taxon>fabids</taxon>
        <taxon>Cucurbitales</taxon>
        <taxon>Cucurbitaceae</taxon>
        <taxon>Benincaseae</taxon>
        <taxon>Cucumis</taxon>
    </lineage>
</organism>
<dbReference type="EMBL" id="CM002927">
    <property type="protein sequence ID" value="KGN46125.1"/>
    <property type="molecule type" value="Genomic_DNA"/>
</dbReference>